<accession>A0A561U915</accession>
<dbReference type="InterPro" id="IPR023753">
    <property type="entry name" value="FAD/NAD-binding_dom"/>
</dbReference>
<dbReference type="InterPro" id="IPR041575">
    <property type="entry name" value="Rubredoxin_C"/>
</dbReference>
<dbReference type="InterPro" id="IPR016156">
    <property type="entry name" value="FAD/NAD-linked_Rdtase_dimer_sf"/>
</dbReference>
<comment type="caution">
    <text evidence="7">The sequence shown here is derived from an EMBL/GenBank/DDBJ whole genome shotgun (WGS) entry which is preliminary data.</text>
</comment>
<evidence type="ECO:0000259" key="5">
    <source>
        <dbReference type="Pfam" id="PF07992"/>
    </source>
</evidence>
<gene>
    <name evidence="7" type="ORF">FHU35_12851</name>
</gene>
<dbReference type="Gene3D" id="1.10.10.1100">
    <property type="entry name" value="BFD-like [2Fe-2S]-binding domain"/>
    <property type="match status" value="1"/>
</dbReference>
<proteinExistence type="predicted"/>
<dbReference type="InterPro" id="IPR050260">
    <property type="entry name" value="FAD-bd_OxRdtase"/>
</dbReference>
<dbReference type="AlphaFoldDB" id="A0A561U915"/>
<keyword evidence="2" id="KW-0285">Flavoprotein</keyword>
<dbReference type="EMBL" id="VIWX01000002">
    <property type="protein sequence ID" value="TWF95851.1"/>
    <property type="molecule type" value="Genomic_DNA"/>
</dbReference>
<dbReference type="GO" id="GO:0016491">
    <property type="term" value="F:oxidoreductase activity"/>
    <property type="evidence" value="ECO:0007669"/>
    <property type="project" value="InterPro"/>
</dbReference>
<evidence type="ECO:0000259" key="4">
    <source>
        <dbReference type="Pfam" id="PF04324"/>
    </source>
</evidence>
<dbReference type="Pfam" id="PF04324">
    <property type="entry name" value="Fer2_BFD"/>
    <property type="match status" value="1"/>
</dbReference>
<feature type="domain" description="NADH-rubredoxin oxidoreductase C-terminal" evidence="6">
    <location>
        <begin position="307"/>
        <end position="361"/>
    </location>
</feature>
<dbReference type="InterPro" id="IPR036188">
    <property type="entry name" value="FAD/NAD-bd_sf"/>
</dbReference>
<evidence type="ECO:0000256" key="2">
    <source>
        <dbReference type="ARBA" id="ARBA00022630"/>
    </source>
</evidence>
<dbReference type="PRINTS" id="PR00469">
    <property type="entry name" value="PNDRDTASEII"/>
</dbReference>
<keyword evidence="3" id="KW-0274">FAD</keyword>
<keyword evidence="8" id="KW-1185">Reference proteome</keyword>
<evidence type="ECO:0000259" key="6">
    <source>
        <dbReference type="Pfam" id="PF18267"/>
    </source>
</evidence>
<evidence type="ECO:0000256" key="1">
    <source>
        <dbReference type="ARBA" id="ARBA00001974"/>
    </source>
</evidence>
<dbReference type="OrthoDB" id="9768666at2"/>
<comment type="cofactor">
    <cofactor evidence="1">
        <name>FAD</name>
        <dbReference type="ChEBI" id="CHEBI:57692"/>
    </cofactor>
</comment>
<evidence type="ECO:0000256" key="3">
    <source>
        <dbReference type="ARBA" id="ARBA00022827"/>
    </source>
</evidence>
<dbReference type="RefSeq" id="WP_145739083.1">
    <property type="nucleotide sequence ID" value="NZ_VIWX01000002.1"/>
</dbReference>
<evidence type="ECO:0000313" key="8">
    <source>
        <dbReference type="Proteomes" id="UP000316184"/>
    </source>
</evidence>
<dbReference type="PRINTS" id="PR00368">
    <property type="entry name" value="FADPNR"/>
</dbReference>
<sequence>MSPLNPVAGRVVVVGNGPAAHRLVEKLRAHGHDGQITVLGAERHAAYNRVLLGSVLDGSLPPSAVALPEVDAEVRPGNPVIDIDRGRRAVRTEDGREFGYEALVLATGARPLVPEIIGLTPDRLTSLRTLSDCARLERAPGRVAVLGGGVLGVEVALALLARGRQVSLVHRGPHLMGRRLDDTAGRMLAERVGELGVDVRLGVKATSHRDGMLRLTDGSEVAADVVVACTGVRPEVRLAQRAGVSVNRGVVVDDQLRTSDPHIHAIGDCAEHRGVAAGVISSAWEQAEVLAEHLTGGGARFTGSGVVTRLRARGLDLASVGATRALRSGDAEIVTFSDPARGRYAALALHSGRVSGAVLLGLPAAIPAITRVHERGLPMPADRLSLLLGTPAAVPGAPVELPEDAVLCRCSHVTKKSLISAWHSGARSVAALAGATRATTGCGGCVDDVGRLCDALADRIESERKGAA</sequence>
<organism evidence="7 8">
    <name type="scientific">Saccharopolyspora dendranthemae</name>
    <dbReference type="NCBI Taxonomy" id="1181886"/>
    <lineage>
        <taxon>Bacteria</taxon>
        <taxon>Bacillati</taxon>
        <taxon>Actinomycetota</taxon>
        <taxon>Actinomycetes</taxon>
        <taxon>Pseudonocardiales</taxon>
        <taxon>Pseudonocardiaceae</taxon>
        <taxon>Saccharopolyspora</taxon>
    </lineage>
</organism>
<dbReference type="SUPFAM" id="SSF51905">
    <property type="entry name" value="FAD/NAD(P)-binding domain"/>
    <property type="match status" value="1"/>
</dbReference>
<protein>
    <submittedName>
        <fullName evidence="7">Assimilatory nitrate reductase electron transfer subunit</fullName>
    </submittedName>
</protein>
<dbReference type="Pfam" id="PF18267">
    <property type="entry name" value="Rubredoxin_C"/>
    <property type="match status" value="1"/>
</dbReference>
<dbReference type="Gene3D" id="3.50.50.60">
    <property type="entry name" value="FAD/NAD(P)-binding domain"/>
    <property type="match status" value="2"/>
</dbReference>
<reference evidence="7 8" key="1">
    <citation type="submission" date="2019-06" db="EMBL/GenBank/DDBJ databases">
        <title>Sequencing the genomes of 1000 actinobacteria strains.</title>
        <authorList>
            <person name="Klenk H.-P."/>
        </authorList>
    </citation>
    <scope>NUCLEOTIDE SEQUENCE [LARGE SCALE GENOMIC DNA]</scope>
    <source>
        <strain evidence="7 8">DSM 46699</strain>
    </source>
</reference>
<dbReference type="SUPFAM" id="SSF55424">
    <property type="entry name" value="FAD/NAD-linked reductases, dimerisation (C-terminal) domain"/>
    <property type="match status" value="1"/>
</dbReference>
<feature type="domain" description="BFD-like [2Fe-2S]-binding" evidence="4">
    <location>
        <begin position="407"/>
        <end position="450"/>
    </location>
</feature>
<dbReference type="Pfam" id="PF07992">
    <property type="entry name" value="Pyr_redox_2"/>
    <property type="match status" value="1"/>
</dbReference>
<dbReference type="PANTHER" id="PTHR43429:SF3">
    <property type="entry name" value="NITRITE REDUCTASE [NAD(P)H]"/>
    <property type="match status" value="1"/>
</dbReference>
<name>A0A561U915_9PSEU</name>
<evidence type="ECO:0000313" key="7">
    <source>
        <dbReference type="EMBL" id="TWF95851.1"/>
    </source>
</evidence>
<dbReference type="PANTHER" id="PTHR43429">
    <property type="entry name" value="PYRIDINE NUCLEOTIDE-DISULFIDE OXIDOREDUCTASE DOMAIN-CONTAINING"/>
    <property type="match status" value="1"/>
</dbReference>
<dbReference type="InterPro" id="IPR007419">
    <property type="entry name" value="BFD-like_2Fe2S-bd_dom"/>
</dbReference>
<dbReference type="InterPro" id="IPR041854">
    <property type="entry name" value="BFD-like_2Fe2S-bd_dom_sf"/>
</dbReference>
<feature type="domain" description="FAD/NAD(P)-binding" evidence="5">
    <location>
        <begin position="10"/>
        <end position="274"/>
    </location>
</feature>
<dbReference type="Proteomes" id="UP000316184">
    <property type="component" value="Unassembled WGS sequence"/>
</dbReference>